<name>A0A7W8L2U9_9BURK</name>
<protein>
    <recommendedName>
        <fullName evidence="1">SiaC family regulatory phosphoprotein domain-containing protein</fullName>
    </recommendedName>
</protein>
<dbReference type="AlphaFoldDB" id="A0A7W8L2U9"/>
<comment type="caution">
    <text evidence="2">The sequence shown here is derived from an EMBL/GenBank/DDBJ whole genome shotgun (WGS) entry which is preliminary data.</text>
</comment>
<sequence>MNSLFIRVPTNPAPRCFASWPSSEQEGTRTMENLHIPATTTSPEVDFRFDQHALSIKGESYPENAAAFYAPIIEQMRKYLAANTGAEITIDVALTYFNSSSTKMLFSIFDALDQAAESGSRVSMNWYRDEEDETIAEFGEELKADFRAIEFTDRPIAQQGK</sequence>
<reference evidence="2 3" key="1">
    <citation type="submission" date="2020-08" db="EMBL/GenBank/DDBJ databases">
        <title>Genomic Encyclopedia of Type Strains, Phase IV (KMG-V): Genome sequencing to study the core and pangenomes of soil and plant-associated prokaryotes.</title>
        <authorList>
            <person name="Whitman W."/>
        </authorList>
    </citation>
    <scope>NUCLEOTIDE SEQUENCE [LARGE SCALE GENOMIC DNA]</scope>
    <source>
        <strain evidence="2 3">JPY162</strain>
    </source>
</reference>
<organism evidence="2 3">
    <name type="scientific">Paraburkholderia youngii</name>
    <dbReference type="NCBI Taxonomy" id="2782701"/>
    <lineage>
        <taxon>Bacteria</taxon>
        <taxon>Pseudomonadati</taxon>
        <taxon>Pseudomonadota</taxon>
        <taxon>Betaproteobacteria</taxon>
        <taxon>Burkholderiales</taxon>
        <taxon>Burkholderiaceae</taxon>
        <taxon>Paraburkholderia</taxon>
    </lineage>
</organism>
<evidence type="ECO:0000313" key="3">
    <source>
        <dbReference type="Proteomes" id="UP000592820"/>
    </source>
</evidence>
<evidence type="ECO:0000313" key="2">
    <source>
        <dbReference type="EMBL" id="MBB5398898.1"/>
    </source>
</evidence>
<dbReference type="InterPro" id="IPR018530">
    <property type="entry name" value="SiaC"/>
</dbReference>
<feature type="domain" description="SiaC family regulatory phosphoprotein" evidence="1">
    <location>
        <begin position="36"/>
        <end position="152"/>
    </location>
</feature>
<evidence type="ECO:0000259" key="1">
    <source>
        <dbReference type="Pfam" id="PF09345"/>
    </source>
</evidence>
<gene>
    <name evidence="2" type="ORF">HDG41_000934</name>
</gene>
<accession>A0A7W8L2U9</accession>
<dbReference type="Proteomes" id="UP000592820">
    <property type="component" value="Unassembled WGS sequence"/>
</dbReference>
<dbReference type="Pfam" id="PF09345">
    <property type="entry name" value="SiaC"/>
    <property type="match status" value="1"/>
</dbReference>
<proteinExistence type="predicted"/>
<dbReference type="EMBL" id="JACHDE010000001">
    <property type="protein sequence ID" value="MBB5398898.1"/>
    <property type="molecule type" value="Genomic_DNA"/>
</dbReference>